<dbReference type="EMBL" id="CP102517">
    <property type="protein sequence ID" value="UUY52783.1"/>
    <property type="molecule type" value="Genomic_DNA"/>
</dbReference>
<dbReference type="Proteomes" id="UP001057738">
    <property type="component" value="Plasmid pshk1"/>
</dbReference>
<evidence type="ECO:0000259" key="1">
    <source>
        <dbReference type="PROSITE" id="PS51674"/>
    </source>
</evidence>
<keyword evidence="2" id="KW-0614">Plasmid</keyword>
<gene>
    <name evidence="2" type="ORF">NRK68_36625</name>
</gene>
<sequence length="86" mass="9460">MGEDPRTFFPEPWEMTTGGAVPSGAERRALAICGRCPVLAWCLERDLNDSSTPSKILGVRAGLRQGDRRALYLRVFGRRPKNGAAE</sequence>
<feature type="domain" description="4Fe-4S Wbl-type" evidence="1">
    <location>
        <begin position="1"/>
        <end position="70"/>
    </location>
</feature>
<reference evidence="2" key="1">
    <citation type="submission" date="2022-08" db="EMBL/GenBank/DDBJ databases">
        <authorList>
            <person name="Tian L."/>
        </authorList>
    </citation>
    <scope>NUCLEOTIDE SEQUENCE</scope>
    <source>
        <strain evidence="2">CM253</strain>
        <plasmid evidence="2">pshk1</plasmid>
    </source>
</reference>
<dbReference type="InterPro" id="IPR034768">
    <property type="entry name" value="4FE4S_WBL"/>
</dbReference>
<name>A0ABY5Q9V3_9ACTN</name>
<keyword evidence="3" id="KW-1185">Reference proteome</keyword>
<evidence type="ECO:0000313" key="3">
    <source>
        <dbReference type="Proteomes" id="UP001057738"/>
    </source>
</evidence>
<protein>
    <submittedName>
        <fullName evidence="2">WhiB family transcriptional regulator</fullName>
    </submittedName>
</protein>
<accession>A0ABY5Q9V3</accession>
<geneLocation type="plasmid" evidence="2 3">
    <name>pshk1</name>
</geneLocation>
<evidence type="ECO:0000313" key="2">
    <source>
        <dbReference type="EMBL" id="UUY52783.1"/>
    </source>
</evidence>
<proteinExistence type="predicted"/>
<dbReference type="Pfam" id="PF02467">
    <property type="entry name" value="Whib"/>
    <property type="match status" value="1"/>
</dbReference>
<organism evidence="2 3">
    <name type="scientific">Streptomyces yangpuensis</name>
    <dbReference type="NCBI Taxonomy" id="1648182"/>
    <lineage>
        <taxon>Bacteria</taxon>
        <taxon>Bacillati</taxon>
        <taxon>Actinomycetota</taxon>
        <taxon>Actinomycetes</taxon>
        <taxon>Kitasatosporales</taxon>
        <taxon>Streptomycetaceae</taxon>
        <taxon>Streptomyces</taxon>
    </lineage>
</organism>
<dbReference type="PROSITE" id="PS51674">
    <property type="entry name" value="4FE4S_WBL"/>
    <property type="match status" value="1"/>
</dbReference>